<evidence type="ECO:0000313" key="2">
    <source>
        <dbReference type="EMBL" id="KAJ7767191.1"/>
    </source>
</evidence>
<accession>A0AAD7JNQ6</accession>
<dbReference type="AlphaFoldDB" id="A0AAD7JNQ6"/>
<evidence type="ECO:0000313" key="3">
    <source>
        <dbReference type="Proteomes" id="UP001215598"/>
    </source>
</evidence>
<dbReference type="InterPro" id="IPR032675">
    <property type="entry name" value="LRR_dom_sf"/>
</dbReference>
<name>A0AAD7JNQ6_9AGAR</name>
<dbReference type="SUPFAM" id="SSF52058">
    <property type="entry name" value="L domain-like"/>
    <property type="match status" value="1"/>
</dbReference>
<comment type="caution">
    <text evidence="2">The sequence shown here is derived from an EMBL/GenBank/DDBJ whole genome shotgun (WGS) entry which is preliminary data.</text>
</comment>
<evidence type="ECO:0000256" key="1">
    <source>
        <dbReference type="SAM" id="Coils"/>
    </source>
</evidence>
<organism evidence="2 3">
    <name type="scientific">Mycena metata</name>
    <dbReference type="NCBI Taxonomy" id="1033252"/>
    <lineage>
        <taxon>Eukaryota</taxon>
        <taxon>Fungi</taxon>
        <taxon>Dikarya</taxon>
        <taxon>Basidiomycota</taxon>
        <taxon>Agaricomycotina</taxon>
        <taxon>Agaricomycetes</taxon>
        <taxon>Agaricomycetidae</taxon>
        <taxon>Agaricales</taxon>
        <taxon>Marasmiineae</taxon>
        <taxon>Mycenaceae</taxon>
        <taxon>Mycena</taxon>
    </lineage>
</organism>
<reference evidence="2" key="1">
    <citation type="submission" date="2023-03" db="EMBL/GenBank/DDBJ databases">
        <title>Massive genome expansion in bonnet fungi (Mycena s.s.) driven by repeated elements and novel gene families across ecological guilds.</title>
        <authorList>
            <consortium name="Lawrence Berkeley National Laboratory"/>
            <person name="Harder C.B."/>
            <person name="Miyauchi S."/>
            <person name="Viragh M."/>
            <person name="Kuo A."/>
            <person name="Thoen E."/>
            <person name="Andreopoulos B."/>
            <person name="Lu D."/>
            <person name="Skrede I."/>
            <person name="Drula E."/>
            <person name="Henrissat B."/>
            <person name="Morin E."/>
            <person name="Kohler A."/>
            <person name="Barry K."/>
            <person name="LaButti K."/>
            <person name="Morin E."/>
            <person name="Salamov A."/>
            <person name="Lipzen A."/>
            <person name="Mereny Z."/>
            <person name="Hegedus B."/>
            <person name="Baldrian P."/>
            <person name="Stursova M."/>
            <person name="Weitz H."/>
            <person name="Taylor A."/>
            <person name="Grigoriev I.V."/>
            <person name="Nagy L.G."/>
            <person name="Martin F."/>
            <person name="Kauserud H."/>
        </authorList>
    </citation>
    <scope>NUCLEOTIDE SEQUENCE</scope>
    <source>
        <strain evidence="2">CBHHK182m</strain>
    </source>
</reference>
<feature type="coiled-coil region" evidence="1">
    <location>
        <begin position="34"/>
        <end position="61"/>
    </location>
</feature>
<proteinExistence type="predicted"/>
<dbReference type="Proteomes" id="UP001215598">
    <property type="component" value="Unassembled WGS sequence"/>
</dbReference>
<keyword evidence="3" id="KW-1185">Reference proteome</keyword>
<evidence type="ECO:0008006" key="4">
    <source>
        <dbReference type="Google" id="ProtNLM"/>
    </source>
</evidence>
<dbReference type="EMBL" id="JARKIB010000022">
    <property type="protein sequence ID" value="KAJ7767191.1"/>
    <property type="molecule type" value="Genomic_DNA"/>
</dbReference>
<protein>
    <recommendedName>
        <fullName evidence="4">F-box domain-containing protein</fullName>
    </recommendedName>
</protein>
<gene>
    <name evidence="2" type="ORF">B0H16DRAFT_1412306</name>
</gene>
<dbReference type="Gene3D" id="3.80.10.10">
    <property type="entry name" value="Ribonuclease Inhibitor"/>
    <property type="match status" value="1"/>
</dbReference>
<sequence length="533" mass="58952">MDTPFKDIPHTNTVPSDEECQHIRELLAGPRRQAAKLTEEIERLHALIKELTEKRDNLNEFIDPHLALISPVRRLPHDVVAEIFAASLPPDRNAVIHAAESPLLLCHICQAWRALALSTPQLWASLHIVGPRDTPKLHQINEAVAWWLAKSGGLPLSISIVQSSIAPWEADFSILVQTLVQYASRWQHVRIRVCLAASTAGLLPIDVPSLETVAFEGLPSNVDETFTAFLGANSLRSVSLTNGSSGFPFQTLPWARLQHLLLDSSAACHTAAEGLELLRRCPNLEACAPAFLADFDDSPSPVGSAVASPFPCHMQNLQQLSVLDNLITEGTARGTVDFFGHLDLPSLRSLNYMAQLVEEFPIRPLLSSPHQIQRLGLKINELTSETLIACIGLLPSLQELALCADSSHGLDTCPDAAFWIAMTPTAGTVHHVLCPQLQVMEFIQVTGLPDPLLLEFILARTESHFPEIAQLSKVHGHFNRPMVEDIVPRLDRAIAHGLDLSLKYQSRKNYYSTLQDNTPHTDGRLLSDGWWRW</sequence>
<keyword evidence="1" id="KW-0175">Coiled coil</keyword>